<name>A0AAW0N6S8_9GOBI</name>
<evidence type="ECO:0000256" key="1">
    <source>
        <dbReference type="ARBA" id="ARBA00004123"/>
    </source>
</evidence>
<dbReference type="Pfam" id="PF16297">
    <property type="entry name" value="DUF4939"/>
    <property type="match status" value="1"/>
</dbReference>
<evidence type="ECO:0000256" key="6">
    <source>
        <dbReference type="ARBA" id="ARBA00022723"/>
    </source>
</evidence>
<dbReference type="InterPro" id="IPR023780">
    <property type="entry name" value="Chromo_domain"/>
</dbReference>
<dbReference type="GO" id="GO:0015074">
    <property type="term" value="P:DNA integration"/>
    <property type="evidence" value="ECO:0007669"/>
    <property type="project" value="UniProtKB-KW"/>
</dbReference>
<keyword evidence="5" id="KW-0540">Nuclease</keyword>
<dbReference type="InterPro" id="IPR032549">
    <property type="entry name" value="DUF4939"/>
</dbReference>
<dbReference type="InterPro" id="IPR012337">
    <property type="entry name" value="RNaseH-like_sf"/>
</dbReference>
<dbReference type="GO" id="GO:0008270">
    <property type="term" value="F:zinc ion binding"/>
    <property type="evidence" value="ECO:0007669"/>
    <property type="project" value="UniProtKB-KW"/>
</dbReference>
<dbReference type="SUPFAM" id="SSF57756">
    <property type="entry name" value="Retrovirus zinc finger-like domains"/>
    <property type="match status" value="1"/>
</dbReference>
<feature type="region of interest" description="Disordered" evidence="19">
    <location>
        <begin position="63"/>
        <end position="94"/>
    </location>
</feature>
<evidence type="ECO:0000256" key="18">
    <source>
        <dbReference type="SAM" id="Coils"/>
    </source>
</evidence>
<keyword evidence="23" id="KW-1185">Reference proteome</keyword>
<evidence type="ECO:0000256" key="17">
    <source>
        <dbReference type="PROSITE-ProRule" id="PRU00047"/>
    </source>
</evidence>
<evidence type="ECO:0000256" key="8">
    <source>
        <dbReference type="ARBA" id="ARBA00022759"/>
    </source>
</evidence>
<evidence type="ECO:0000256" key="15">
    <source>
        <dbReference type="ARBA" id="ARBA00023172"/>
    </source>
</evidence>
<feature type="domain" description="Chromo" evidence="20">
    <location>
        <begin position="962"/>
        <end position="1020"/>
    </location>
</feature>
<dbReference type="GO" id="GO:0005634">
    <property type="term" value="C:nucleus"/>
    <property type="evidence" value="ECO:0007669"/>
    <property type="project" value="UniProtKB-SubCell"/>
</dbReference>
<dbReference type="InterPro" id="IPR001878">
    <property type="entry name" value="Znf_CCHC"/>
</dbReference>
<organism evidence="22 23">
    <name type="scientific">Mugilogobius chulae</name>
    <name type="common">yellowstripe goby</name>
    <dbReference type="NCBI Taxonomy" id="88201"/>
    <lineage>
        <taxon>Eukaryota</taxon>
        <taxon>Metazoa</taxon>
        <taxon>Chordata</taxon>
        <taxon>Craniata</taxon>
        <taxon>Vertebrata</taxon>
        <taxon>Euteleostomi</taxon>
        <taxon>Actinopterygii</taxon>
        <taxon>Neopterygii</taxon>
        <taxon>Teleostei</taxon>
        <taxon>Neoteleostei</taxon>
        <taxon>Acanthomorphata</taxon>
        <taxon>Gobiaria</taxon>
        <taxon>Gobiiformes</taxon>
        <taxon>Gobioidei</taxon>
        <taxon>Gobiidae</taxon>
        <taxon>Gobionellinae</taxon>
        <taxon>Mugilogobius</taxon>
    </lineage>
</organism>
<dbReference type="SUPFAM" id="SSF54160">
    <property type="entry name" value="Chromo domain-like"/>
    <property type="match status" value="1"/>
</dbReference>
<dbReference type="Gene3D" id="3.10.20.370">
    <property type="match status" value="1"/>
</dbReference>
<dbReference type="CDD" id="cd09274">
    <property type="entry name" value="RNase_HI_RT_Ty3"/>
    <property type="match status" value="1"/>
</dbReference>
<dbReference type="FunFam" id="1.10.340.70:FF:000001">
    <property type="entry name" value="Retrovirus-related Pol polyprotein from transposon gypsy-like Protein"/>
    <property type="match status" value="1"/>
</dbReference>
<dbReference type="EMBL" id="JBBPFD010000019">
    <property type="protein sequence ID" value="KAK7886573.1"/>
    <property type="molecule type" value="Genomic_DNA"/>
</dbReference>
<dbReference type="SUPFAM" id="SSF53098">
    <property type="entry name" value="Ribonuclease H-like"/>
    <property type="match status" value="1"/>
</dbReference>
<keyword evidence="6" id="KW-0479">Metal-binding</keyword>
<dbReference type="PROSITE" id="PS50158">
    <property type="entry name" value="ZF_CCHC"/>
    <property type="match status" value="1"/>
</dbReference>
<dbReference type="Gene3D" id="1.10.340.70">
    <property type="match status" value="1"/>
</dbReference>
<dbReference type="InterPro" id="IPR041373">
    <property type="entry name" value="RT_RNaseH"/>
</dbReference>
<dbReference type="InterPro" id="IPR043128">
    <property type="entry name" value="Rev_trsase/Diguanyl_cyclase"/>
</dbReference>
<reference evidence="23" key="1">
    <citation type="submission" date="2024-04" db="EMBL/GenBank/DDBJ databases">
        <title>Salinicola lusitanus LLJ914,a marine bacterium isolated from the Okinawa Trough.</title>
        <authorList>
            <person name="Li J."/>
        </authorList>
    </citation>
    <scope>NUCLEOTIDE SEQUENCE [LARGE SCALE GENOMIC DNA]</scope>
</reference>
<dbReference type="SUPFAM" id="SSF56672">
    <property type="entry name" value="DNA/RNA polymerases"/>
    <property type="match status" value="1"/>
</dbReference>
<evidence type="ECO:0000256" key="13">
    <source>
        <dbReference type="ARBA" id="ARBA00022932"/>
    </source>
</evidence>
<dbReference type="Pfam" id="PF24626">
    <property type="entry name" value="SH3_Tf2-1"/>
    <property type="match status" value="1"/>
</dbReference>
<feature type="domain" description="CCHC-type" evidence="21">
    <location>
        <begin position="322"/>
        <end position="336"/>
    </location>
</feature>
<dbReference type="Proteomes" id="UP001460270">
    <property type="component" value="Unassembled WGS sequence"/>
</dbReference>
<dbReference type="GO" id="GO:0006310">
    <property type="term" value="P:DNA recombination"/>
    <property type="evidence" value="ECO:0007669"/>
    <property type="project" value="UniProtKB-KW"/>
</dbReference>
<dbReference type="PANTHER" id="PTHR37984">
    <property type="entry name" value="PROTEIN CBG26694"/>
    <property type="match status" value="1"/>
</dbReference>
<dbReference type="InterPro" id="IPR043502">
    <property type="entry name" value="DNA/RNA_pol_sf"/>
</dbReference>
<dbReference type="PANTHER" id="PTHR37984:SF5">
    <property type="entry name" value="PROTEIN NYNRIN-LIKE"/>
    <property type="match status" value="1"/>
</dbReference>
<comment type="subcellular location">
    <subcellularLocation>
        <location evidence="1">Nucleus</location>
    </subcellularLocation>
</comment>
<dbReference type="InterPro" id="IPR050951">
    <property type="entry name" value="Retrovirus_Pol_polyprotein"/>
</dbReference>
<dbReference type="FunFam" id="3.10.20.370:FF:000003">
    <property type="entry name" value="Transposon Tf2-6 polyprotein"/>
    <property type="match status" value="1"/>
</dbReference>
<dbReference type="GO" id="GO:0004519">
    <property type="term" value="F:endonuclease activity"/>
    <property type="evidence" value="ECO:0007669"/>
    <property type="project" value="UniProtKB-KW"/>
</dbReference>
<keyword evidence="8" id="KW-0255">Endonuclease</keyword>
<dbReference type="Gene3D" id="2.40.50.40">
    <property type="match status" value="1"/>
</dbReference>
<sequence length="1024" mass="114700">MDPTDPADPIRQALASQGILVGQHDQTLRDVVEKIRDMSANMAQLSNQMSQLTAHFSAAASSAAAPLAPGPENQPEQAPTPLLAPSAREPHIPTPERYAGELGACGRFLLQCSLVFEQQPSTYNSDKSRVAFILSLLSGKAAQWATALYESNSLTCQSYSVFTNEMRRVFDHPIKGKEASKRLLALSQGSLSVAQYAVEFRILAAESGWDYVALQGAFLRGLAENIKDELAVRDETNSLEALITLATTLDNRLRERRREKANRQPISRGHVSVQSSTSPIASTTFPVPSSSSDIAQVEEPMQLGRARLAPDERLRRQKSGLCIYCGQAGHYISTCPLRPKERAHQDLQQHIQHVRTVLQRLLENKLFVKAEKCQFHASSVPFLGFVIEQGQIKADPEKVKAVADWPRPETRKQLQRFLGFANFYRRFIKDYSKRAAPLTQLTSTSIPFKWSTEAESAFHTLKTLFVSAPVLSHPDPSRQFIVEVDASDSGVGAVLSQRSTSDQKLHPCAFFSRRLSPAERNYDIGNRELLAVVLALQEWRHWLEGAEHPFIVWTDHKNLSYLRSAKRLNSRQARWALFLGRFNFTLTYRPGSRNLKPDALSRQSSLEEPDILPETILSPVHIVDAPENASSCMVGAVHWEIEKTVREAQRSQPDPGNGPPNCLFVPDSVRSKVLQWGHSSKLTCHPGFNRTLSFLKQRFWWPTMSQDVRSFVSSCSVCARSKSTHQRPAGLLHPLPIPSRPWSHIAVDFVTGLPPSEGYHPQSNGQAERANQDLGAALRCVTSRHQSSWSTHLPWIEYAHNSLVTSATGMSPFMACLGYQPPLFPDQEEDVAVPSVQAHLRRCRTVWRATRAALQRTALRNQEIADRQRKPAPAYQPGQRVWLSSKDLPLQVDSRKLAPKFIGPYVIDKVLNPSVVRLKLPPSLNVHPTFHVSLLKPVSCSPLSPPADPPPPTRLVDGHPAFTVRRILDVRRRGRGFQFLVDWEGYGPEERSWVPRSHILDSSLLRDFYRAFPDKPGRSPEDAR</sequence>
<dbReference type="AlphaFoldDB" id="A0AAW0N6S8"/>
<feature type="coiled-coil region" evidence="18">
    <location>
        <begin position="28"/>
        <end position="55"/>
    </location>
</feature>
<keyword evidence="17" id="KW-0863">Zinc-finger</keyword>
<keyword evidence="4" id="KW-0548">Nucleotidyltransferase</keyword>
<dbReference type="GO" id="GO:0006508">
    <property type="term" value="P:proteolysis"/>
    <property type="evidence" value="ECO:0007669"/>
    <property type="project" value="UniProtKB-KW"/>
</dbReference>
<evidence type="ECO:0000256" key="2">
    <source>
        <dbReference type="ARBA" id="ARBA00022670"/>
    </source>
</evidence>
<comment type="caution">
    <text evidence="22">The sequence shown here is derived from an EMBL/GenBank/DDBJ whole genome shotgun (WGS) entry which is preliminary data.</text>
</comment>
<dbReference type="GO" id="GO:0003677">
    <property type="term" value="F:DNA binding"/>
    <property type="evidence" value="ECO:0007669"/>
    <property type="project" value="UniProtKB-KW"/>
</dbReference>
<keyword evidence="13" id="KW-0239">DNA-directed DNA polymerase</keyword>
<keyword evidence="3" id="KW-0808">Transferase</keyword>
<dbReference type="InterPro" id="IPR041588">
    <property type="entry name" value="Integrase_H2C2"/>
</dbReference>
<evidence type="ECO:0000256" key="9">
    <source>
        <dbReference type="ARBA" id="ARBA00022801"/>
    </source>
</evidence>
<evidence type="ECO:0000256" key="10">
    <source>
        <dbReference type="ARBA" id="ARBA00022842"/>
    </source>
</evidence>
<keyword evidence="17" id="KW-0862">Zinc</keyword>
<evidence type="ECO:0000313" key="22">
    <source>
        <dbReference type="EMBL" id="KAK7886573.1"/>
    </source>
</evidence>
<dbReference type="Pfam" id="PF17921">
    <property type="entry name" value="Integrase_H2C2"/>
    <property type="match status" value="1"/>
</dbReference>
<keyword evidence="2" id="KW-0645">Protease</keyword>
<keyword evidence="14" id="KW-0238">DNA-binding</keyword>
<evidence type="ECO:0000256" key="16">
    <source>
        <dbReference type="ARBA" id="ARBA00039658"/>
    </source>
</evidence>
<evidence type="ECO:0000256" key="12">
    <source>
        <dbReference type="ARBA" id="ARBA00022918"/>
    </source>
</evidence>
<evidence type="ECO:0000259" key="20">
    <source>
        <dbReference type="PROSITE" id="PS50013"/>
    </source>
</evidence>
<dbReference type="InterPro" id="IPR036875">
    <property type="entry name" value="Znf_CCHC_sf"/>
</dbReference>
<dbReference type="InterPro" id="IPR016197">
    <property type="entry name" value="Chromo-like_dom_sf"/>
</dbReference>
<accession>A0AAW0N6S8</accession>
<keyword evidence="15" id="KW-0233">DNA recombination</keyword>
<evidence type="ECO:0000256" key="7">
    <source>
        <dbReference type="ARBA" id="ARBA00022750"/>
    </source>
</evidence>
<evidence type="ECO:0000256" key="19">
    <source>
        <dbReference type="SAM" id="MobiDB-lite"/>
    </source>
</evidence>
<evidence type="ECO:0000313" key="23">
    <source>
        <dbReference type="Proteomes" id="UP001460270"/>
    </source>
</evidence>
<keyword evidence="10" id="KW-0460">Magnesium</keyword>
<keyword evidence="9" id="KW-0378">Hydrolase</keyword>
<keyword evidence="11" id="KW-0229">DNA integration</keyword>
<dbReference type="Pfam" id="PF17917">
    <property type="entry name" value="RT_RNaseH"/>
    <property type="match status" value="1"/>
</dbReference>
<evidence type="ECO:0000256" key="5">
    <source>
        <dbReference type="ARBA" id="ARBA00022722"/>
    </source>
</evidence>
<gene>
    <name evidence="22" type="ORF">WMY93_026194</name>
</gene>
<keyword evidence="7" id="KW-0064">Aspartyl protease</keyword>
<feature type="compositionally biased region" description="Polar residues" evidence="19">
    <location>
        <begin position="272"/>
        <end position="293"/>
    </location>
</feature>
<dbReference type="PROSITE" id="PS50013">
    <property type="entry name" value="CHROMO_2"/>
    <property type="match status" value="1"/>
</dbReference>
<dbReference type="InterPro" id="IPR000953">
    <property type="entry name" value="Chromo/chromo_shadow_dom"/>
</dbReference>
<protein>
    <recommendedName>
        <fullName evidence="16">Gypsy retrotransposon integrase-like protein 1</fullName>
    </recommendedName>
</protein>
<dbReference type="SMART" id="SM00298">
    <property type="entry name" value="CHROMO"/>
    <property type="match status" value="1"/>
</dbReference>
<evidence type="ECO:0000256" key="4">
    <source>
        <dbReference type="ARBA" id="ARBA00022695"/>
    </source>
</evidence>
<evidence type="ECO:0000259" key="21">
    <source>
        <dbReference type="PROSITE" id="PS50158"/>
    </source>
</evidence>
<keyword evidence="18" id="KW-0175">Coiled coil</keyword>
<dbReference type="Pfam" id="PF00385">
    <property type="entry name" value="Chromo"/>
    <property type="match status" value="1"/>
</dbReference>
<dbReference type="Gene3D" id="3.30.70.270">
    <property type="match status" value="2"/>
</dbReference>
<dbReference type="GO" id="GO:0004190">
    <property type="term" value="F:aspartic-type endopeptidase activity"/>
    <property type="evidence" value="ECO:0007669"/>
    <property type="project" value="UniProtKB-KW"/>
</dbReference>
<dbReference type="InterPro" id="IPR056924">
    <property type="entry name" value="SH3_Tf2-1"/>
</dbReference>
<dbReference type="InterPro" id="IPR036397">
    <property type="entry name" value="RNaseH_sf"/>
</dbReference>
<evidence type="ECO:0000256" key="14">
    <source>
        <dbReference type="ARBA" id="ARBA00023125"/>
    </source>
</evidence>
<keyword evidence="12" id="KW-0695">RNA-directed DNA polymerase</keyword>
<evidence type="ECO:0000256" key="11">
    <source>
        <dbReference type="ARBA" id="ARBA00022908"/>
    </source>
</evidence>
<evidence type="ECO:0000256" key="3">
    <source>
        <dbReference type="ARBA" id="ARBA00022679"/>
    </source>
</evidence>
<dbReference type="GO" id="GO:0003887">
    <property type="term" value="F:DNA-directed DNA polymerase activity"/>
    <property type="evidence" value="ECO:0007669"/>
    <property type="project" value="UniProtKB-KW"/>
</dbReference>
<feature type="region of interest" description="Disordered" evidence="19">
    <location>
        <begin position="258"/>
        <end position="293"/>
    </location>
</feature>
<dbReference type="Gene3D" id="3.30.420.10">
    <property type="entry name" value="Ribonuclease H-like superfamily/Ribonuclease H"/>
    <property type="match status" value="1"/>
</dbReference>
<dbReference type="FunFam" id="3.30.70.270:FF:000020">
    <property type="entry name" value="Transposon Tf2-6 polyprotein-like Protein"/>
    <property type="match status" value="1"/>
</dbReference>
<dbReference type="GO" id="GO:0003964">
    <property type="term" value="F:RNA-directed DNA polymerase activity"/>
    <property type="evidence" value="ECO:0007669"/>
    <property type="project" value="UniProtKB-KW"/>
</dbReference>
<proteinExistence type="predicted"/>